<gene>
    <name evidence="2" type="ORF">PVK06_017359</name>
</gene>
<dbReference type="Proteomes" id="UP001358586">
    <property type="component" value="Chromosome 5"/>
</dbReference>
<accession>A0ABR0Q2G2</accession>
<dbReference type="EMBL" id="JARKNE010000005">
    <property type="protein sequence ID" value="KAK5833515.1"/>
    <property type="molecule type" value="Genomic_DNA"/>
</dbReference>
<evidence type="ECO:0000259" key="1">
    <source>
        <dbReference type="Pfam" id="PF14111"/>
    </source>
</evidence>
<reference evidence="2 3" key="1">
    <citation type="submission" date="2023-03" db="EMBL/GenBank/DDBJ databases">
        <title>WGS of Gossypium arboreum.</title>
        <authorList>
            <person name="Yu D."/>
        </authorList>
    </citation>
    <scope>NUCLEOTIDE SEQUENCE [LARGE SCALE GENOMIC DNA]</scope>
    <source>
        <tissue evidence="2">Leaf</tissue>
    </source>
</reference>
<dbReference type="InterPro" id="IPR025558">
    <property type="entry name" value="DUF4283"/>
</dbReference>
<keyword evidence="3" id="KW-1185">Reference proteome</keyword>
<proteinExistence type="predicted"/>
<sequence>MDIENGYYQVRFLNRTDYDRIFSQVPWIICGQYLTFQPWTNDFSLLQPYPSVALAWIQLQGLLGFMFYQKIVEAIGGLIGKVEYEALPTACFGGSKYMHAKDLCPVVAIDRTSECLPKAASAFSAIAGKGAVEETG</sequence>
<organism evidence="2 3">
    <name type="scientific">Gossypium arboreum</name>
    <name type="common">Tree cotton</name>
    <name type="synonym">Gossypium nanking</name>
    <dbReference type="NCBI Taxonomy" id="29729"/>
    <lineage>
        <taxon>Eukaryota</taxon>
        <taxon>Viridiplantae</taxon>
        <taxon>Streptophyta</taxon>
        <taxon>Embryophyta</taxon>
        <taxon>Tracheophyta</taxon>
        <taxon>Spermatophyta</taxon>
        <taxon>Magnoliopsida</taxon>
        <taxon>eudicotyledons</taxon>
        <taxon>Gunneridae</taxon>
        <taxon>Pentapetalae</taxon>
        <taxon>rosids</taxon>
        <taxon>malvids</taxon>
        <taxon>Malvales</taxon>
        <taxon>Malvaceae</taxon>
        <taxon>Malvoideae</taxon>
        <taxon>Gossypium</taxon>
    </lineage>
</organism>
<protein>
    <recommendedName>
        <fullName evidence="1">DUF4283 domain-containing protein</fullName>
    </recommendedName>
</protein>
<comment type="caution">
    <text evidence="2">The sequence shown here is derived from an EMBL/GenBank/DDBJ whole genome shotgun (WGS) entry which is preliminary data.</text>
</comment>
<dbReference type="Pfam" id="PF14111">
    <property type="entry name" value="DUF4283"/>
    <property type="match status" value="1"/>
</dbReference>
<evidence type="ECO:0000313" key="3">
    <source>
        <dbReference type="Proteomes" id="UP001358586"/>
    </source>
</evidence>
<evidence type="ECO:0000313" key="2">
    <source>
        <dbReference type="EMBL" id="KAK5833515.1"/>
    </source>
</evidence>
<dbReference type="InterPro" id="IPR040256">
    <property type="entry name" value="At4g02000-like"/>
</dbReference>
<name>A0ABR0Q2G2_GOSAR</name>
<feature type="domain" description="DUF4283" evidence="1">
    <location>
        <begin position="2"/>
        <end position="45"/>
    </location>
</feature>
<dbReference type="PANTHER" id="PTHR31286">
    <property type="entry name" value="GLYCINE-RICH CELL WALL STRUCTURAL PROTEIN 1.8-LIKE"/>
    <property type="match status" value="1"/>
</dbReference>
<dbReference type="PANTHER" id="PTHR31286:SF173">
    <property type="entry name" value="DUF4283 DOMAIN-CONTAINING PROTEIN"/>
    <property type="match status" value="1"/>
</dbReference>